<keyword evidence="4" id="KW-0808">Transferase</keyword>
<evidence type="ECO:0000313" key="11">
    <source>
        <dbReference type="EMBL" id="USR92205.1"/>
    </source>
</evidence>
<dbReference type="Gene3D" id="3.30.565.10">
    <property type="entry name" value="Histidine kinase-like ATPase, C-terminal domain"/>
    <property type="match status" value="1"/>
</dbReference>
<organism evidence="11 12">
    <name type="scientific">Phormidium yuhuli AB48</name>
    <dbReference type="NCBI Taxonomy" id="2940671"/>
    <lineage>
        <taxon>Bacteria</taxon>
        <taxon>Bacillati</taxon>
        <taxon>Cyanobacteriota</taxon>
        <taxon>Cyanophyceae</taxon>
        <taxon>Oscillatoriophycideae</taxon>
        <taxon>Oscillatoriales</taxon>
        <taxon>Oscillatoriaceae</taxon>
        <taxon>Phormidium</taxon>
        <taxon>Phormidium yuhuli</taxon>
    </lineage>
</organism>
<evidence type="ECO:0000259" key="9">
    <source>
        <dbReference type="PROSITE" id="PS50112"/>
    </source>
</evidence>
<dbReference type="InterPro" id="IPR003594">
    <property type="entry name" value="HATPase_dom"/>
</dbReference>
<dbReference type="Pfam" id="PF02518">
    <property type="entry name" value="HATPase_c"/>
    <property type="match status" value="1"/>
</dbReference>
<evidence type="ECO:0000256" key="3">
    <source>
        <dbReference type="ARBA" id="ARBA00022553"/>
    </source>
</evidence>
<dbReference type="InterPro" id="IPR013655">
    <property type="entry name" value="PAS_fold_3"/>
</dbReference>
<dbReference type="EC" id="2.7.13.3" evidence="2"/>
<dbReference type="InterPro" id="IPR029016">
    <property type="entry name" value="GAF-like_dom_sf"/>
</dbReference>
<dbReference type="InterPro" id="IPR003661">
    <property type="entry name" value="HisK_dim/P_dom"/>
</dbReference>
<feature type="domain" description="PAS" evidence="9">
    <location>
        <begin position="383"/>
        <end position="449"/>
    </location>
</feature>
<evidence type="ECO:0000259" key="8">
    <source>
        <dbReference type="PROSITE" id="PS50109"/>
    </source>
</evidence>
<dbReference type="PRINTS" id="PR00344">
    <property type="entry name" value="BCTRLSENSOR"/>
</dbReference>
<dbReference type="SMART" id="SM00091">
    <property type="entry name" value="PAS"/>
    <property type="match status" value="2"/>
</dbReference>
<dbReference type="Gene3D" id="3.30.450.20">
    <property type="entry name" value="PAS domain"/>
    <property type="match status" value="2"/>
</dbReference>
<protein>
    <recommendedName>
        <fullName evidence="2">histidine kinase</fullName>
        <ecNumber evidence="2">2.7.13.3</ecNumber>
    </recommendedName>
</protein>
<keyword evidence="7" id="KW-0812">Transmembrane</keyword>
<comment type="catalytic activity">
    <reaction evidence="1">
        <text>ATP + protein L-histidine = ADP + protein N-phospho-L-histidine.</text>
        <dbReference type="EC" id="2.7.13.3"/>
    </reaction>
</comment>
<dbReference type="SMART" id="SM00387">
    <property type="entry name" value="HATPase_c"/>
    <property type="match status" value="1"/>
</dbReference>
<evidence type="ECO:0000256" key="2">
    <source>
        <dbReference type="ARBA" id="ARBA00012438"/>
    </source>
</evidence>
<dbReference type="SMART" id="SM00065">
    <property type="entry name" value="GAF"/>
    <property type="match status" value="1"/>
</dbReference>
<accession>A0ABY5ASK3</accession>
<dbReference type="Pfam" id="PF01590">
    <property type="entry name" value="GAF"/>
    <property type="match status" value="1"/>
</dbReference>
<dbReference type="RefSeq" id="WP_252664276.1">
    <property type="nucleotide sequence ID" value="NZ_CP098611.1"/>
</dbReference>
<dbReference type="SUPFAM" id="SSF55785">
    <property type="entry name" value="PYP-like sensor domain (PAS domain)"/>
    <property type="match status" value="2"/>
</dbReference>
<evidence type="ECO:0000256" key="1">
    <source>
        <dbReference type="ARBA" id="ARBA00000085"/>
    </source>
</evidence>
<dbReference type="SMART" id="SM00086">
    <property type="entry name" value="PAC"/>
    <property type="match status" value="2"/>
</dbReference>
<dbReference type="Proteomes" id="UP001056708">
    <property type="component" value="Chromosome"/>
</dbReference>
<dbReference type="InterPro" id="IPR001610">
    <property type="entry name" value="PAC"/>
</dbReference>
<dbReference type="PROSITE" id="PS50109">
    <property type="entry name" value="HIS_KIN"/>
    <property type="match status" value="1"/>
</dbReference>
<dbReference type="CDD" id="cd00130">
    <property type="entry name" value="PAS"/>
    <property type="match status" value="2"/>
</dbReference>
<evidence type="ECO:0000256" key="7">
    <source>
        <dbReference type="SAM" id="Phobius"/>
    </source>
</evidence>
<dbReference type="InterPro" id="IPR036097">
    <property type="entry name" value="HisK_dim/P_sf"/>
</dbReference>
<keyword evidence="5" id="KW-0418">Kinase</keyword>
<keyword evidence="3" id="KW-0597">Phosphoprotein</keyword>
<dbReference type="SUPFAM" id="SSF55781">
    <property type="entry name" value="GAF domain-like"/>
    <property type="match status" value="1"/>
</dbReference>
<dbReference type="SUPFAM" id="SSF47384">
    <property type="entry name" value="Homodimeric domain of signal transducing histidine kinase"/>
    <property type="match status" value="1"/>
</dbReference>
<feature type="domain" description="Histidine kinase" evidence="8">
    <location>
        <begin position="531"/>
        <end position="749"/>
    </location>
</feature>
<dbReference type="CDD" id="cd00082">
    <property type="entry name" value="HisKA"/>
    <property type="match status" value="1"/>
</dbReference>
<proteinExistence type="predicted"/>
<feature type="transmembrane region" description="Helical" evidence="7">
    <location>
        <begin position="12"/>
        <end position="31"/>
    </location>
</feature>
<dbReference type="SMART" id="SM00388">
    <property type="entry name" value="HisKA"/>
    <property type="match status" value="1"/>
</dbReference>
<dbReference type="InterPro" id="IPR036890">
    <property type="entry name" value="HATPase_C_sf"/>
</dbReference>
<reference evidence="11" key="1">
    <citation type="submission" date="2022-06" db="EMBL/GenBank/DDBJ databases">
        <title>Genome sequence of Phormidium yuhuli AB48 isolated from an industrial photobioreactor environment.</title>
        <authorList>
            <person name="Qiu Y."/>
            <person name="Noonan A.J.C."/>
            <person name="Dofher K."/>
            <person name="Koch M."/>
            <person name="Kieft B."/>
            <person name="Lin X."/>
            <person name="Ziels R.M."/>
            <person name="Hallam S.J."/>
        </authorList>
    </citation>
    <scope>NUCLEOTIDE SEQUENCE</scope>
    <source>
        <strain evidence="11">AB48</strain>
    </source>
</reference>
<dbReference type="InterPro" id="IPR004358">
    <property type="entry name" value="Sig_transdc_His_kin-like_C"/>
</dbReference>
<dbReference type="InterPro" id="IPR035965">
    <property type="entry name" value="PAS-like_dom_sf"/>
</dbReference>
<dbReference type="InterPro" id="IPR005467">
    <property type="entry name" value="His_kinase_dom"/>
</dbReference>
<evidence type="ECO:0000259" key="10">
    <source>
        <dbReference type="PROSITE" id="PS50113"/>
    </source>
</evidence>
<dbReference type="Pfam" id="PF00512">
    <property type="entry name" value="HisKA"/>
    <property type="match status" value="1"/>
</dbReference>
<feature type="domain" description="PAS" evidence="9">
    <location>
        <begin position="279"/>
        <end position="333"/>
    </location>
</feature>
<dbReference type="CDD" id="cd16922">
    <property type="entry name" value="HATPase_EvgS-ArcB-TorS-like"/>
    <property type="match status" value="1"/>
</dbReference>
<dbReference type="PROSITE" id="PS50112">
    <property type="entry name" value="PAS"/>
    <property type="match status" value="2"/>
</dbReference>
<evidence type="ECO:0000313" key="12">
    <source>
        <dbReference type="Proteomes" id="UP001056708"/>
    </source>
</evidence>
<dbReference type="Gene3D" id="1.10.287.130">
    <property type="match status" value="1"/>
</dbReference>
<gene>
    <name evidence="11" type="ORF">NEA10_05635</name>
</gene>
<dbReference type="EMBL" id="CP098611">
    <property type="protein sequence ID" value="USR92205.1"/>
    <property type="molecule type" value="Genomic_DNA"/>
</dbReference>
<keyword evidence="7" id="KW-0472">Membrane</keyword>
<dbReference type="Gene3D" id="3.30.450.40">
    <property type="match status" value="1"/>
</dbReference>
<dbReference type="Pfam" id="PF13426">
    <property type="entry name" value="PAS_9"/>
    <property type="match status" value="1"/>
</dbReference>
<sequence length="758" mass="84598">MIDDANVQRLTQLTRLGVLGGCGFVALAWLLDLWANPLPEGFWLLQRHLENPVLWLIDTIPILSGLVAHRFGQQIARRDLEQQQQRQTLKNQSRALVDLARNQQFETGSVSATLKGIAQTAAQIVNVARVSIWQFDGDRLVCLEVYRRYNNSHGKGTSLATRDLPKYTLALESDRCLAISDVRADSRTLALAQAYFTPHEIVAVLCAPVRLGRKMVGVVCCEQAQLPRRWSVEERTFVASIGDFVALALQTGDRTSAEVARWESEERFRWLSEATFEGIIIHADDAILDTNQALGSLFGYSDTELLAMNPLELFAPDCRVAARDPLRSGSERTCELTGLRRDGSLFPVEIQGRSLPYYGNKVRVTAVRDISERKATELALRQSEARYRAISELASDYIYAAEVGEDGRLSVQWATQSFEQITGYSMDEIQDLGGWSGVIHPEDQGKARRFGADEVQDWHGMREYRIITKQGQTRWLRDYARPDGDWEEGQSLRLLGAVKDVTLAKQAEAELYRAKDAAEAANRSKSAFLANMSHELRTPLNAIIGYSEILQEEAAEEGNEDAVQDVQKIRTAGNYLLALINDILDISKIEAGKMELYLESFDIAALIEEVCITVEPLIGKHHNALTIKADDELGQMQADLTKVRQVLLNLLSNAAKFTEEGQITLEVHRETERIYFRVVDTGIGMSEAQVSQLFEPFTQADASTTRQYGGTGLGLTISRRYCQIMGGEITVESELGCGSTFTVELPLMVNRLEIAVKS</sequence>
<feature type="domain" description="PAC" evidence="10">
    <location>
        <begin position="460"/>
        <end position="513"/>
    </location>
</feature>
<keyword evidence="6" id="KW-0902">Two-component regulatory system</keyword>
<keyword evidence="7" id="KW-1133">Transmembrane helix</keyword>
<dbReference type="NCBIfam" id="TIGR00229">
    <property type="entry name" value="sensory_box"/>
    <property type="match status" value="2"/>
</dbReference>
<dbReference type="PANTHER" id="PTHR43047">
    <property type="entry name" value="TWO-COMPONENT HISTIDINE PROTEIN KINASE"/>
    <property type="match status" value="1"/>
</dbReference>
<dbReference type="PANTHER" id="PTHR43047:SF63">
    <property type="entry name" value="HISTIDINE KINASE"/>
    <property type="match status" value="1"/>
</dbReference>
<dbReference type="InterPro" id="IPR000700">
    <property type="entry name" value="PAS-assoc_C"/>
</dbReference>
<dbReference type="InterPro" id="IPR000014">
    <property type="entry name" value="PAS"/>
</dbReference>
<evidence type="ECO:0000256" key="4">
    <source>
        <dbReference type="ARBA" id="ARBA00022679"/>
    </source>
</evidence>
<dbReference type="InterPro" id="IPR003018">
    <property type="entry name" value="GAF"/>
</dbReference>
<dbReference type="PROSITE" id="PS50113">
    <property type="entry name" value="PAC"/>
    <property type="match status" value="1"/>
</dbReference>
<evidence type="ECO:0000256" key="5">
    <source>
        <dbReference type="ARBA" id="ARBA00022777"/>
    </source>
</evidence>
<name>A0ABY5ASK3_9CYAN</name>
<keyword evidence="12" id="KW-1185">Reference proteome</keyword>
<evidence type="ECO:0000256" key="6">
    <source>
        <dbReference type="ARBA" id="ARBA00023012"/>
    </source>
</evidence>
<dbReference type="Pfam" id="PF08447">
    <property type="entry name" value="PAS_3"/>
    <property type="match status" value="1"/>
</dbReference>
<dbReference type="SUPFAM" id="SSF55874">
    <property type="entry name" value="ATPase domain of HSP90 chaperone/DNA topoisomerase II/histidine kinase"/>
    <property type="match status" value="1"/>
</dbReference>